<dbReference type="OrthoDB" id="8480886at2"/>
<gene>
    <name evidence="1" type="ORF">CWI78_07105</name>
</gene>
<dbReference type="RefSeq" id="WP_126781624.1">
    <property type="nucleotide sequence ID" value="NZ_PIQC01000004.1"/>
</dbReference>
<name>A0A432Z0H3_9GAMM</name>
<dbReference type="EMBL" id="PIQC01000004">
    <property type="protein sequence ID" value="RUO69686.1"/>
    <property type="molecule type" value="Genomic_DNA"/>
</dbReference>
<keyword evidence="2" id="KW-1185">Reference proteome</keyword>
<sequence length="216" mass="25093">MHLAKAYKKFNSRCFSYKSRADEIYLKKRKLSKWEFNYLTEVLLSDMWQSWCKFNRTMFLSSCWGTKARNGDLITGIAAGKSWQRLCYEAKQSAFGNNTTPQGHLNFLMRKEPTWGDLDVFLRIISRVQPSNEQQLSTAYGSFHNIKQLQIIRNACAHKNQETFLDVKLLNRHYSGAAISRPTEVAWKFNPAKRALAVDIWLHEMRKIADLATSTT</sequence>
<proteinExistence type="predicted"/>
<accession>A0A432Z0H3</accession>
<evidence type="ECO:0000313" key="1">
    <source>
        <dbReference type="EMBL" id="RUO69686.1"/>
    </source>
</evidence>
<comment type="caution">
    <text evidence="1">The sequence shown here is derived from an EMBL/GenBank/DDBJ whole genome shotgun (WGS) entry which is preliminary data.</text>
</comment>
<organism evidence="1 2">
    <name type="scientific">Idiomarina ramblicola</name>
    <dbReference type="NCBI Taxonomy" id="263724"/>
    <lineage>
        <taxon>Bacteria</taxon>
        <taxon>Pseudomonadati</taxon>
        <taxon>Pseudomonadota</taxon>
        <taxon>Gammaproteobacteria</taxon>
        <taxon>Alteromonadales</taxon>
        <taxon>Idiomarinaceae</taxon>
        <taxon>Idiomarina</taxon>
    </lineage>
</organism>
<dbReference type="Proteomes" id="UP000288058">
    <property type="component" value="Unassembled WGS sequence"/>
</dbReference>
<protein>
    <submittedName>
        <fullName evidence="1">Uncharacterized protein</fullName>
    </submittedName>
</protein>
<evidence type="ECO:0000313" key="2">
    <source>
        <dbReference type="Proteomes" id="UP000288058"/>
    </source>
</evidence>
<reference evidence="2" key="1">
    <citation type="journal article" date="2018" name="Front. Microbiol.">
        <title>Genome-Based Analysis Reveals the Taxonomy and Diversity of the Family Idiomarinaceae.</title>
        <authorList>
            <person name="Liu Y."/>
            <person name="Lai Q."/>
            <person name="Shao Z."/>
        </authorList>
    </citation>
    <scope>NUCLEOTIDE SEQUENCE [LARGE SCALE GENOMIC DNA]</scope>
    <source>
        <strain evidence="2">R22</strain>
    </source>
</reference>
<dbReference type="AlphaFoldDB" id="A0A432Z0H3"/>